<evidence type="ECO:0000256" key="2">
    <source>
        <dbReference type="SAM" id="SignalP"/>
    </source>
</evidence>
<feature type="region of interest" description="Disordered" evidence="1">
    <location>
        <begin position="345"/>
        <end position="370"/>
    </location>
</feature>
<feature type="signal peptide" evidence="2">
    <location>
        <begin position="1"/>
        <end position="30"/>
    </location>
</feature>
<dbReference type="Proteomes" id="UP000233491">
    <property type="component" value="Unassembled WGS sequence"/>
</dbReference>
<dbReference type="OrthoDB" id="113323at2"/>
<evidence type="ECO:0000313" key="4">
    <source>
        <dbReference type="Proteomes" id="UP000233491"/>
    </source>
</evidence>
<dbReference type="PROSITE" id="PS51257">
    <property type="entry name" value="PROKAR_LIPOPROTEIN"/>
    <property type="match status" value="1"/>
</dbReference>
<dbReference type="EMBL" id="PJNW01000015">
    <property type="protein sequence ID" value="PKR87899.1"/>
    <property type="molecule type" value="Genomic_DNA"/>
</dbReference>
<evidence type="ECO:0000256" key="1">
    <source>
        <dbReference type="SAM" id="MobiDB-lite"/>
    </source>
</evidence>
<name>A0A1I4W610_9HYPH</name>
<comment type="caution">
    <text evidence="3">The sequence shown here is derived from an EMBL/GenBank/DDBJ whole genome shotgun (WGS) entry which is preliminary data.</text>
</comment>
<reference evidence="3 4" key="1">
    <citation type="submission" date="2017-12" db="EMBL/GenBank/DDBJ databases">
        <title>Anaerobic carbon monoxide metabolism by Pleomorphomonas carboxyditropha sp. nov., a new mesophilic hydrogenogenic carboxidotroph.</title>
        <authorList>
            <person name="Esquivel-Elizondo S."/>
            <person name="Krajmalnik-Brown R."/>
        </authorList>
    </citation>
    <scope>NUCLEOTIDE SEQUENCE [LARGE SCALE GENOMIC DNA]</scope>
    <source>
        <strain evidence="3 4">R5-392</strain>
    </source>
</reference>
<keyword evidence="4" id="KW-1185">Reference proteome</keyword>
<evidence type="ECO:0000313" key="3">
    <source>
        <dbReference type="EMBL" id="PKR87899.1"/>
    </source>
</evidence>
<dbReference type="AlphaFoldDB" id="A0A1I4W610"/>
<accession>A0A1I4W610</accession>
<feature type="chain" id="PRO_5015065852" description="PA14 domain-containing protein" evidence="2">
    <location>
        <begin position="31"/>
        <end position="370"/>
    </location>
</feature>
<proteinExistence type="predicted"/>
<organism evidence="3 4">
    <name type="scientific">Pleomorphomonas diazotrophica</name>
    <dbReference type="NCBI Taxonomy" id="1166257"/>
    <lineage>
        <taxon>Bacteria</taxon>
        <taxon>Pseudomonadati</taxon>
        <taxon>Pseudomonadota</taxon>
        <taxon>Alphaproteobacteria</taxon>
        <taxon>Hyphomicrobiales</taxon>
        <taxon>Pleomorphomonadaceae</taxon>
        <taxon>Pleomorphomonas</taxon>
    </lineage>
</organism>
<dbReference type="RefSeq" id="WP_101290638.1">
    <property type="nucleotide sequence ID" value="NZ_FOUQ01000015.1"/>
</dbReference>
<keyword evidence="2" id="KW-0732">Signal</keyword>
<evidence type="ECO:0008006" key="5">
    <source>
        <dbReference type="Google" id="ProtNLM"/>
    </source>
</evidence>
<gene>
    <name evidence="3" type="ORF">CXZ10_17390</name>
</gene>
<sequence>MRARHLFSLALLLSLAFGASCPFSALSAQAQTVGDAGNVVGPDRIRSTWGKALNPSHQVPANGFKAIYIDRRNPRTIVFQENVDSIAINYAWNDFHNIESPNFAAYWVGRLNYSAPTTKKISVSQGWAKSRIFIDGEMVFDDADETSFVHNFTPGEHVIEVEYINNWHTTEYKVTIEDNAKSWTKAEVAEFFRTNGDRSAHVYYAGIYESGAKGMSLKLSPPQEGKPVILWLSSYAAVDWRIASEDNVLAVVLSSHAPGSTVSGTKVNNLIHLKEWEGTYTPTPDCSCVQGLFHCEGQGDLNAIADDLRKITGLELSGYTVTYKAEALSMQPYDQGTRRQIEEGKAANTAKQKACTSDPNPDFDKLMLRR</sequence>
<feature type="compositionally biased region" description="Polar residues" evidence="1">
    <location>
        <begin position="349"/>
        <end position="359"/>
    </location>
</feature>
<protein>
    <recommendedName>
        <fullName evidence="5">PA14 domain-containing protein</fullName>
    </recommendedName>
</protein>